<dbReference type="SUPFAM" id="SSF160544">
    <property type="entry name" value="EscU C-terminal domain-like"/>
    <property type="match status" value="1"/>
</dbReference>
<dbReference type="Proteomes" id="UP001068379">
    <property type="component" value="Unassembled WGS sequence"/>
</dbReference>
<keyword evidence="15" id="KW-0966">Cell projection</keyword>
<dbReference type="InterPro" id="IPR006136">
    <property type="entry name" value="FlhB"/>
</dbReference>
<feature type="compositionally biased region" description="Basic and acidic residues" evidence="14">
    <location>
        <begin position="1"/>
        <end position="11"/>
    </location>
</feature>
<dbReference type="NCBIfam" id="TIGR00328">
    <property type="entry name" value="flhB"/>
    <property type="match status" value="1"/>
</dbReference>
<evidence type="ECO:0000256" key="2">
    <source>
        <dbReference type="ARBA" id="ARBA00010690"/>
    </source>
</evidence>
<feature type="region of interest" description="Disordered" evidence="14">
    <location>
        <begin position="1"/>
        <end position="25"/>
    </location>
</feature>
<evidence type="ECO:0000256" key="14">
    <source>
        <dbReference type="SAM" id="MobiDB-lite"/>
    </source>
</evidence>
<evidence type="ECO:0000256" key="11">
    <source>
        <dbReference type="ARBA" id="ARBA00023225"/>
    </source>
</evidence>
<comment type="caution">
    <text evidence="13">Lacks conserved residue(s) required for the propagation of feature annotation.</text>
</comment>
<evidence type="ECO:0000256" key="5">
    <source>
        <dbReference type="ARBA" id="ARBA00022475"/>
    </source>
</evidence>
<gene>
    <name evidence="13 15" type="primary">flhB</name>
    <name evidence="15" type="ORF">O4H32_11930</name>
</gene>
<evidence type="ECO:0000256" key="13">
    <source>
        <dbReference type="RuleBase" id="RU364091"/>
    </source>
</evidence>
<evidence type="ECO:0000256" key="1">
    <source>
        <dbReference type="ARBA" id="ARBA00004651"/>
    </source>
</evidence>
<feature type="transmembrane region" description="Helical" evidence="13">
    <location>
        <begin position="187"/>
        <end position="214"/>
    </location>
</feature>
<evidence type="ECO:0000313" key="16">
    <source>
        <dbReference type="Proteomes" id="UP001068379"/>
    </source>
</evidence>
<evidence type="ECO:0000256" key="3">
    <source>
        <dbReference type="ARBA" id="ARBA00021622"/>
    </source>
</evidence>
<reference evidence="15" key="1">
    <citation type="submission" date="2022-12" db="EMBL/GenBank/DDBJ databases">
        <title>Bacterial isolates from different developmental stages of Nematostella vectensis.</title>
        <authorList>
            <person name="Fraune S."/>
        </authorList>
    </citation>
    <scope>NUCLEOTIDE SEQUENCE</scope>
    <source>
        <strain evidence="15">G21619-S1</strain>
    </source>
</reference>
<feature type="region of interest" description="Disordered" evidence="14">
    <location>
        <begin position="361"/>
        <end position="391"/>
    </location>
</feature>
<comment type="caution">
    <text evidence="15">The sequence shown here is derived from an EMBL/GenBank/DDBJ whole genome shotgun (WGS) entry which is preliminary data.</text>
</comment>
<evidence type="ECO:0000256" key="10">
    <source>
        <dbReference type="ARBA" id="ARBA00023136"/>
    </source>
</evidence>
<feature type="transmembrane region" description="Helical" evidence="13">
    <location>
        <begin position="87"/>
        <end position="116"/>
    </location>
</feature>
<evidence type="ECO:0000313" key="15">
    <source>
        <dbReference type="EMBL" id="MCZ4330659.1"/>
    </source>
</evidence>
<evidence type="ECO:0000256" key="6">
    <source>
        <dbReference type="ARBA" id="ARBA00022692"/>
    </source>
</evidence>
<protein>
    <recommendedName>
        <fullName evidence="3 13">Flagellar biosynthetic protein FlhB</fullName>
    </recommendedName>
</protein>
<proteinExistence type="inferred from homology"/>
<dbReference type="Gene3D" id="6.10.250.2080">
    <property type="match status" value="1"/>
</dbReference>
<evidence type="ECO:0000256" key="12">
    <source>
        <dbReference type="ARBA" id="ARBA00025078"/>
    </source>
</evidence>
<evidence type="ECO:0000256" key="7">
    <source>
        <dbReference type="ARBA" id="ARBA00022795"/>
    </source>
</evidence>
<sequence length="391" mass="43151">MAQDSDLEKTEAATPRRLQKAREEGQVARSRELGTFMALIGGIGALWLGGDSIFRTLRGILFSGLWFDTRIARDPQVMLDVAGESAWHGLLIVLPFMALLLVIGIFSSVALGGFLLSSKALEPKFERLNPLPGIKRLFAMQTLIELIKTLAKAGLVGFIGVKVIWAYRDDMLALSRMAPTEALARGLDLTALCCLLIASSLIIIVLIDVPWQLWNHAKQLRMSKEDVKQEHKDSDGDPHVKGRIRQQQRTMARRRMMSAVPEADVVVTNPTHYAVALRYREGQGGAPVVVAKGTRLIAAQIREIADRHGVARLEAPPLARALYHHVELDREIPVALYAAVAEVLAWVYQLRNWRQGSGTLPQAPQDLRVPPELDPQQGLQQGSEQALTPAS</sequence>
<evidence type="ECO:0000256" key="9">
    <source>
        <dbReference type="ARBA" id="ARBA00022989"/>
    </source>
</evidence>
<keyword evidence="7 13" id="KW-1005">Bacterial flagellum biogenesis</keyword>
<keyword evidence="10 13" id="KW-0472">Membrane</keyword>
<dbReference type="InterPro" id="IPR029025">
    <property type="entry name" value="T3SS_substrate_exporter_C"/>
</dbReference>
<dbReference type="Gene3D" id="3.40.1690.10">
    <property type="entry name" value="secretion proteins EscU"/>
    <property type="match status" value="1"/>
</dbReference>
<feature type="transmembrane region" description="Helical" evidence="13">
    <location>
        <begin position="33"/>
        <end position="50"/>
    </location>
</feature>
<evidence type="ECO:0000256" key="8">
    <source>
        <dbReference type="ARBA" id="ARBA00022927"/>
    </source>
</evidence>
<keyword evidence="8 13" id="KW-0653">Protein transport</keyword>
<feature type="region of interest" description="Disordered" evidence="14">
    <location>
        <begin position="224"/>
        <end position="244"/>
    </location>
</feature>
<keyword evidence="4 13" id="KW-0813">Transport</keyword>
<keyword evidence="15" id="KW-0969">Cilium</keyword>
<dbReference type="Pfam" id="PF01312">
    <property type="entry name" value="Bac_export_2"/>
    <property type="match status" value="1"/>
</dbReference>
<keyword evidence="15" id="KW-0282">Flagellum</keyword>
<feature type="compositionally biased region" description="Polar residues" evidence="14">
    <location>
        <begin position="377"/>
        <end position="391"/>
    </location>
</feature>
<accession>A0ABT4M6E2</accession>
<dbReference type="EMBL" id="JAPWHE010000009">
    <property type="protein sequence ID" value="MCZ4330659.1"/>
    <property type="molecule type" value="Genomic_DNA"/>
</dbReference>
<dbReference type="InterPro" id="IPR006135">
    <property type="entry name" value="T3SS_substrate_exporter"/>
</dbReference>
<name>A0ABT4M6E2_9BURK</name>
<keyword evidence="5 13" id="KW-1003">Cell membrane</keyword>
<dbReference type="PANTHER" id="PTHR30531:SF12">
    <property type="entry name" value="FLAGELLAR BIOSYNTHETIC PROTEIN FLHB"/>
    <property type="match status" value="1"/>
</dbReference>
<organism evidence="15 16">
    <name type="scientific">Castellaniella denitrificans</name>
    <dbReference type="NCBI Taxonomy" id="56119"/>
    <lineage>
        <taxon>Bacteria</taxon>
        <taxon>Pseudomonadati</taxon>
        <taxon>Pseudomonadota</taxon>
        <taxon>Betaproteobacteria</taxon>
        <taxon>Burkholderiales</taxon>
        <taxon>Alcaligenaceae</taxon>
        <taxon>Castellaniella</taxon>
    </lineage>
</organism>
<keyword evidence="6 13" id="KW-0812">Transmembrane</keyword>
<keyword evidence="11 13" id="KW-1006">Bacterial flagellum protein export</keyword>
<comment type="subcellular location">
    <subcellularLocation>
        <location evidence="1">Cell membrane</location>
        <topology evidence="1">Multi-pass membrane protein</topology>
    </subcellularLocation>
</comment>
<dbReference type="RefSeq" id="WP_269359441.1">
    <property type="nucleotide sequence ID" value="NZ_JAPWHE010000009.1"/>
</dbReference>
<keyword evidence="16" id="KW-1185">Reference proteome</keyword>
<keyword evidence="9 13" id="KW-1133">Transmembrane helix</keyword>
<comment type="similarity">
    <text evidence="2 13">Belongs to the type III secretion exporter family.</text>
</comment>
<feature type="compositionally biased region" description="Basic and acidic residues" evidence="14">
    <location>
        <begin position="224"/>
        <end position="240"/>
    </location>
</feature>
<comment type="function">
    <text evidence="12 13">Required for formation of the rod structure in the basal body of the flagellar apparatus. Together with FliI and FliH, may constitute the export apparatus of flagellin.</text>
</comment>
<evidence type="ECO:0000256" key="4">
    <source>
        <dbReference type="ARBA" id="ARBA00022448"/>
    </source>
</evidence>
<dbReference type="PANTHER" id="PTHR30531">
    <property type="entry name" value="FLAGELLAR BIOSYNTHETIC PROTEIN FLHB"/>
    <property type="match status" value="1"/>
</dbReference>
<dbReference type="PRINTS" id="PR00950">
    <property type="entry name" value="TYPE3IMSPROT"/>
</dbReference>